<keyword evidence="1" id="KW-0812">Transmembrane</keyword>
<dbReference type="EMBL" id="WWCV01000061">
    <property type="protein sequence ID" value="MYN20042.1"/>
    <property type="molecule type" value="Genomic_DNA"/>
</dbReference>
<dbReference type="AlphaFoldDB" id="A0A845HL21"/>
<name>A0A845HL21_9BURK</name>
<dbReference type="Proteomes" id="UP000484875">
    <property type="component" value="Unassembled WGS sequence"/>
</dbReference>
<feature type="transmembrane region" description="Helical" evidence="1">
    <location>
        <begin position="6"/>
        <end position="22"/>
    </location>
</feature>
<accession>A0A845HL21</accession>
<proteinExistence type="predicted"/>
<evidence type="ECO:0000313" key="3">
    <source>
        <dbReference type="Proteomes" id="UP000484875"/>
    </source>
</evidence>
<sequence>MLSSYPLWWLALPVLLLPVWWHRQKRQRLKAEPLATARFLPSAAPEQLRVWRWRDRLLLLVRCLMLVTLIAWLAATIFPWRGDTVLLDAGADRAWAEQQITAAGMSAAQRIELPPNGLQWLRQHERDWRPSARLLIVARGEQIAMPARVPPFSHQVDLRTKLPYAATTLGSSTAAPPAASAASNAMTHATTATAPAADTAAQDAAAPPAASAIPLRAGHHIVLAGAQEQGAAWRSLVAAFGRAGDGAERYTLAAEPTNATELIIWESPSTPPANWRAPHWWLAAPSPTFPELANASTLTINGITLKYADTPRGRLWTSDAFPPRDADTARALYEAWQQLSPAPAPAYPMPSQTLGTTRSALPAITDAKPAAWLALALLALFLLERILTHARRS</sequence>
<evidence type="ECO:0000256" key="1">
    <source>
        <dbReference type="SAM" id="Phobius"/>
    </source>
</evidence>
<protein>
    <recommendedName>
        <fullName evidence="4">Aerotolerance regulator N-terminal domain-containing protein</fullName>
    </recommendedName>
</protein>
<keyword evidence="1" id="KW-0472">Membrane</keyword>
<organism evidence="2 3">
    <name type="scientific">Duganella vulcania</name>
    <dbReference type="NCBI Taxonomy" id="2692166"/>
    <lineage>
        <taxon>Bacteria</taxon>
        <taxon>Pseudomonadati</taxon>
        <taxon>Pseudomonadota</taxon>
        <taxon>Betaproteobacteria</taxon>
        <taxon>Burkholderiales</taxon>
        <taxon>Oxalobacteraceae</taxon>
        <taxon>Telluria group</taxon>
        <taxon>Duganella</taxon>
    </lineage>
</organism>
<keyword evidence="3" id="KW-1185">Reference proteome</keyword>
<feature type="transmembrane region" description="Helical" evidence="1">
    <location>
        <begin position="57"/>
        <end position="80"/>
    </location>
</feature>
<comment type="caution">
    <text evidence="2">The sequence shown here is derived from an EMBL/GenBank/DDBJ whole genome shotgun (WGS) entry which is preliminary data.</text>
</comment>
<keyword evidence="1" id="KW-1133">Transmembrane helix</keyword>
<gene>
    <name evidence="2" type="ORF">GTP81_25200</name>
</gene>
<reference evidence="2 3" key="1">
    <citation type="submission" date="2019-12" db="EMBL/GenBank/DDBJ databases">
        <title>Novel species isolated from a subtropical stream in China.</title>
        <authorList>
            <person name="Lu H."/>
        </authorList>
    </citation>
    <scope>NUCLEOTIDE SEQUENCE [LARGE SCALE GENOMIC DNA]</scope>
    <source>
        <strain evidence="2 3">FT107W</strain>
    </source>
</reference>
<evidence type="ECO:0000313" key="2">
    <source>
        <dbReference type="EMBL" id="MYN20042.1"/>
    </source>
</evidence>
<evidence type="ECO:0008006" key="4">
    <source>
        <dbReference type="Google" id="ProtNLM"/>
    </source>
</evidence>